<evidence type="ECO:0000313" key="2">
    <source>
        <dbReference type="Proteomes" id="UP000433737"/>
    </source>
</evidence>
<evidence type="ECO:0000313" key="1">
    <source>
        <dbReference type="EMBL" id="VXC56654.1"/>
    </source>
</evidence>
<organism evidence="1 2">
    <name type="scientific">Pantoea brenneri</name>
    <dbReference type="NCBI Taxonomy" id="472694"/>
    <lineage>
        <taxon>Bacteria</taxon>
        <taxon>Pseudomonadati</taxon>
        <taxon>Pseudomonadota</taxon>
        <taxon>Gammaproteobacteria</taxon>
        <taxon>Enterobacterales</taxon>
        <taxon>Erwiniaceae</taxon>
        <taxon>Pantoea</taxon>
    </lineage>
</organism>
<dbReference type="AlphaFoldDB" id="A0AAX3JBZ7"/>
<dbReference type="EMBL" id="CABWMH010000048">
    <property type="protein sequence ID" value="VXC56654.1"/>
    <property type="molecule type" value="Genomic_DNA"/>
</dbReference>
<proteinExistence type="predicted"/>
<name>A0AAX3JBZ7_9GAMM</name>
<reference evidence="1 2" key="1">
    <citation type="submission" date="2019-10" db="EMBL/GenBank/DDBJ databases">
        <authorList>
            <person name="Karimi E."/>
        </authorList>
    </citation>
    <scope>NUCLEOTIDE SEQUENCE [LARGE SCALE GENOMIC DNA]</scope>
    <source>
        <strain evidence="1">Pantoea sp. 111</strain>
    </source>
</reference>
<comment type="caution">
    <text evidence="1">The sequence shown here is derived from an EMBL/GenBank/DDBJ whole genome shotgun (WGS) entry which is preliminary data.</text>
</comment>
<protein>
    <submittedName>
        <fullName evidence="1">Uncharacterized protein</fullName>
    </submittedName>
</protein>
<dbReference type="Proteomes" id="UP000433737">
    <property type="component" value="Unassembled WGS sequence"/>
</dbReference>
<accession>A0AAX3JBZ7</accession>
<gene>
    <name evidence="1" type="ORF">PANT111_520054</name>
</gene>
<sequence length="67" mass="7269">MQTITLQSGLKGHAAVLNEGVNARYNADVSGYPLSGYSLQWLAEREKQRGGINNCDKLLCESVLSAE</sequence>